<dbReference type="Proteomes" id="UP000295604">
    <property type="component" value="Unassembled WGS sequence"/>
</dbReference>
<accession>A0A4R8TIC2</accession>
<dbReference type="InterPro" id="IPR002110">
    <property type="entry name" value="Ankyrin_rpt"/>
</dbReference>
<dbReference type="PROSITE" id="PS50088">
    <property type="entry name" value="ANK_REPEAT"/>
    <property type="match status" value="3"/>
</dbReference>
<feature type="repeat" description="ANK" evidence="1">
    <location>
        <begin position="347"/>
        <end position="386"/>
    </location>
</feature>
<keyword evidence="1" id="KW-0040">ANK repeat</keyword>
<dbReference type="PRINTS" id="PR01415">
    <property type="entry name" value="ANKYRIN"/>
</dbReference>
<evidence type="ECO:0000256" key="1">
    <source>
        <dbReference type="PROSITE-ProRule" id="PRU00023"/>
    </source>
</evidence>
<name>A0A4R8TIC2_9PEZI</name>
<dbReference type="PROSITE" id="PS50297">
    <property type="entry name" value="ANK_REP_REGION"/>
    <property type="match status" value="2"/>
</dbReference>
<dbReference type="Gene3D" id="1.25.40.20">
    <property type="entry name" value="Ankyrin repeat-containing domain"/>
    <property type="match status" value="2"/>
</dbReference>
<dbReference type="AlphaFoldDB" id="A0A4R8TIC2"/>
<feature type="repeat" description="ANK" evidence="1">
    <location>
        <begin position="195"/>
        <end position="227"/>
    </location>
</feature>
<reference evidence="2 3" key="1">
    <citation type="submission" date="2018-11" db="EMBL/GenBank/DDBJ databases">
        <title>Genome sequence and assembly of Colletotrichum sidae.</title>
        <authorList>
            <person name="Gan P."/>
            <person name="Shirasu K."/>
        </authorList>
    </citation>
    <scope>NUCLEOTIDE SEQUENCE [LARGE SCALE GENOMIC DNA]</scope>
    <source>
        <strain evidence="2 3">CBS 518.97</strain>
    </source>
</reference>
<evidence type="ECO:0000313" key="3">
    <source>
        <dbReference type="Proteomes" id="UP000295604"/>
    </source>
</evidence>
<dbReference type="CDD" id="cd09917">
    <property type="entry name" value="F-box_SF"/>
    <property type="match status" value="1"/>
</dbReference>
<organism evidence="2 3">
    <name type="scientific">Colletotrichum sidae</name>
    <dbReference type="NCBI Taxonomy" id="1347389"/>
    <lineage>
        <taxon>Eukaryota</taxon>
        <taxon>Fungi</taxon>
        <taxon>Dikarya</taxon>
        <taxon>Ascomycota</taxon>
        <taxon>Pezizomycotina</taxon>
        <taxon>Sordariomycetes</taxon>
        <taxon>Hypocreomycetidae</taxon>
        <taxon>Glomerellales</taxon>
        <taxon>Glomerellaceae</taxon>
        <taxon>Colletotrichum</taxon>
        <taxon>Colletotrichum orbiculare species complex</taxon>
    </lineage>
</organism>
<dbReference type="InterPro" id="IPR036770">
    <property type="entry name" value="Ankyrin_rpt-contain_sf"/>
</dbReference>
<dbReference type="SUPFAM" id="SSF48403">
    <property type="entry name" value="Ankyrin repeat"/>
    <property type="match status" value="1"/>
</dbReference>
<dbReference type="PANTHER" id="PTHR24118">
    <property type="entry name" value="POTE ANKYRIN DOMAIN"/>
    <property type="match status" value="1"/>
</dbReference>
<gene>
    <name evidence="2" type="ORF">C8034_v000437</name>
</gene>
<sequence length="520" mass="58484">MATSSPPSSPASQDAVTRRAICHRPRLVLDTPGSPSQTPVQHVAHSNKRRAGFLDLPPEMICAVVDALIEINGGLTDGYDRLPEECLMTWKQQNGRWDGEYVFHRFDVWRDLAHLAATCKRLYDMITPSLYYWDASLNHASALHLSAQSGNVDSLLKSLQHGAKPDEEDWTDLDEWEEHHPVHDNEMMTRTYLSTSKTALHWAAESHSAECVEVLLKFGADITLRTGLNERFHADRFHCISYRAVMSFVEPHIDKLVPSSLQRTWRRELQHGANALHFASIPRFVNKQTVPAPLSVVELLLRNGASLMTQDGIRLHVLHQACAWRDARLARLLLEEWSVDASVTDFLGNTPMHYLAMCLDCYSNNNHNHIVRLLLDHGADINAVNAAGYTPFGMCIMTLQRRPRSSYNAPSTMMALVEGGAHVIPGFAVKLCQMRKTLWDITTGKIFDEVIGAASNWESAFDEPEKDMSDDESEEADTLAVSLAFSRLWGCDEGLGDLHPEGEGMAKTWTLDDWKSFWKT</sequence>
<dbReference type="EMBL" id="QAPF01000088">
    <property type="protein sequence ID" value="TEA17321.1"/>
    <property type="molecule type" value="Genomic_DNA"/>
</dbReference>
<comment type="caution">
    <text evidence="2">The sequence shown here is derived from an EMBL/GenBank/DDBJ whole genome shotgun (WGS) entry which is preliminary data.</text>
</comment>
<dbReference type="Pfam" id="PF12796">
    <property type="entry name" value="Ank_2"/>
    <property type="match status" value="2"/>
</dbReference>
<protein>
    <submittedName>
        <fullName evidence="2">Putative ankyrin repeat protein</fullName>
    </submittedName>
</protein>
<feature type="repeat" description="ANK" evidence="1">
    <location>
        <begin position="271"/>
        <end position="312"/>
    </location>
</feature>
<proteinExistence type="predicted"/>
<keyword evidence="3" id="KW-1185">Reference proteome</keyword>
<evidence type="ECO:0000313" key="2">
    <source>
        <dbReference type="EMBL" id="TEA17321.1"/>
    </source>
</evidence>
<dbReference type="PANTHER" id="PTHR24118:SF99">
    <property type="entry name" value="POTE ANKYRIN DOMAIN FAMILY MEMBER 3C-RELATED"/>
    <property type="match status" value="1"/>
</dbReference>
<dbReference type="SMART" id="SM00248">
    <property type="entry name" value="ANK"/>
    <property type="match status" value="4"/>
</dbReference>